<protein>
    <submittedName>
        <fullName evidence="1">Uncharacterized protein</fullName>
    </submittedName>
</protein>
<organism evidence="1 2">
    <name type="scientific">Dendrobium chrysotoxum</name>
    <name type="common">Orchid</name>
    <dbReference type="NCBI Taxonomy" id="161865"/>
    <lineage>
        <taxon>Eukaryota</taxon>
        <taxon>Viridiplantae</taxon>
        <taxon>Streptophyta</taxon>
        <taxon>Embryophyta</taxon>
        <taxon>Tracheophyta</taxon>
        <taxon>Spermatophyta</taxon>
        <taxon>Magnoliopsida</taxon>
        <taxon>Liliopsida</taxon>
        <taxon>Asparagales</taxon>
        <taxon>Orchidaceae</taxon>
        <taxon>Epidendroideae</taxon>
        <taxon>Malaxideae</taxon>
        <taxon>Dendrobiinae</taxon>
        <taxon>Dendrobium</taxon>
    </lineage>
</organism>
<dbReference type="Proteomes" id="UP000775213">
    <property type="component" value="Unassembled WGS sequence"/>
</dbReference>
<comment type="caution">
    <text evidence="1">The sequence shown here is derived from an EMBL/GenBank/DDBJ whole genome shotgun (WGS) entry which is preliminary data.</text>
</comment>
<keyword evidence="2" id="KW-1185">Reference proteome</keyword>
<accession>A0AAV7G0L0</accession>
<evidence type="ECO:0000313" key="1">
    <source>
        <dbReference type="EMBL" id="KAH0449616.1"/>
    </source>
</evidence>
<reference evidence="1 2" key="1">
    <citation type="journal article" date="2021" name="Hortic Res">
        <title>Chromosome-scale assembly of the Dendrobium chrysotoxum genome enhances the understanding of orchid evolution.</title>
        <authorList>
            <person name="Zhang Y."/>
            <person name="Zhang G.Q."/>
            <person name="Zhang D."/>
            <person name="Liu X.D."/>
            <person name="Xu X.Y."/>
            <person name="Sun W.H."/>
            <person name="Yu X."/>
            <person name="Zhu X."/>
            <person name="Wang Z.W."/>
            <person name="Zhao X."/>
            <person name="Zhong W.Y."/>
            <person name="Chen H."/>
            <person name="Yin W.L."/>
            <person name="Huang T."/>
            <person name="Niu S.C."/>
            <person name="Liu Z.J."/>
        </authorList>
    </citation>
    <scope>NUCLEOTIDE SEQUENCE [LARGE SCALE GENOMIC DNA]</scope>
    <source>
        <strain evidence="1">Lindl</strain>
    </source>
</reference>
<dbReference type="AlphaFoldDB" id="A0AAV7G0L0"/>
<dbReference type="EMBL" id="JAGFBR010000018">
    <property type="protein sequence ID" value="KAH0449616.1"/>
    <property type="molecule type" value="Genomic_DNA"/>
</dbReference>
<evidence type="ECO:0000313" key="2">
    <source>
        <dbReference type="Proteomes" id="UP000775213"/>
    </source>
</evidence>
<sequence>MESEKIMLESSSGDRPAIIEAPKKPAKNSYAVICSLLASMTSVVLGYGQQVTSPSYLIISVFKKMYTFWI</sequence>
<name>A0AAV7G0L0_DENCH</name>
<gene>
    <name evidence="1" type="ORF">IEQ34_020308</name>
</gene>
<proteinExistence type="predicted"/>